<feature type="transmembrane region" description="Helical" evidence="2">
    <location>
        <begin position="1315"/>
        <end position="1338"/>
    </location>
</feature>
<feature type="transmembrane region" description="Helical" evidence="2">
    <location>
        <begin position="717"/>
        <end position="736"/>
    </location>
</feature>
<feature type="compositionally biased region" description="Low complexity" evidence="1">
    <location>
        <begin position="1362"/>
        <end position="1373"/>
    </location>
</feature>
<organism evidence="3">
    <name type="scientific">hydrothermal vent metagenome</name>
    <dbReference type="NCBI Taxonomy" id="652676"/>
    <lineage>
        <taxon>unclassified sequences</taxon>
        <taxon>metagenomes</taxon>
        <taxon>ecological metagenomes</taxon>
    </lineage>
</organism>
<feature type="transmembrane region" description="Helical" evidence="2">
    <location>
        <begin position="546"/>
        <end position="564"/>
    </location>
</feature>
<gene>
    <name evidence="3" type="ORF">MNBD_GAMMA23-23</name>
</gene>
<protein>
    <submittedName>
        <fullName evidence="3">Uncharacterized protein</fullName>
    </submittedName>
</protein>
<feature type="region of interest" description="Disordered" evidence="1">
    <location>
        <begin position="1362"/>
        <end position="1394"/>
    </location>
</feature>
<name>A0A3B1A9C9_9ZZZZ</name>
<feature type="transmembrane region" description="Helical" evidence="2">
    <location>
        <begin position="1255"/>
        <end position="1279"/>
    </location>
</feature>
<evidence type="ECO:0000256" key="1">
    <source>
        <dbReference type="SAM" id="MobiDB-lite"/>
    </source>
</evidence>
<accession>A0A3B1A9C9</accession>
<feature type="transmembrane region" description="Helical" evidence="2">
    <location>
        <begin position="1188"/>
        <end position="1209"/>
    </location>
</feature>
<dbReference type="EMBL" id="UOFT01000065">
    <property type="protein sequence ID" value="VAW98190.1"/>
    <property type="molecule type" value="Genomic_DNA"/>
</dbReference>
<reference evidence="3" key="1">
    <citation type="submission" date="2018-06" db="EMBL/GenBank/DDBJ databases">
        <authorList>
            <person name="Zhirakovskaya E."/>
        </authorList>
    </citation>
    <scope>NUCLEOTIDE SEQUENCE</scope>
</reference>
<feature type="transmembrane region" description="Helical" evidence="2">
    <location>
        <begin position="476"/>
        <end position="495"/>
    </location>
</feature>
<feature type="transmembrane region" description="Helical" evidence="2">
    <location>
        <begin position="1215"/>
        <end position="1243"/>
    </location>
</feature>
<proteinExistence type="predicted"/>
<keyword evidence="2" id="KW-0472">Membrane</keyword>
<keyword evidence="2" id="KW-0812">Transmembrane</keyword>
<sequence length="1394" mass="156947">MRYLSLIIILLSLSFSLVAKTLNKEDVPAPLKPWVNWVLFDEQKRDCPFIYNNYGNKKCAWPARLELNINKNKARFSQSWQVFESSWVTLPGDKKYWPQNVSINNRLALVTERNGLPVVYLKKGQYHIKGNFYWESIPESLQIPAQSALVNLFIKGRRITSPDINRQGHIWLVDNTKITQEVASDKMTLNVYRLLDDKIPMRIITRLDLQVSGSSREVNLGQVILAEQVPVSLISQLPALLNNKGELRLQVKPGRWTVDVTSRAKQNLTSLKMNAATNDLWPRTEVWVFQAQNHLRIVKLEGASRIDPRQTKLPAQWHSLPAFRLSKGMQLVLNETRRGDAQPQADQLNLTRNMWLDFDGKGYTIKDEIKGTVTKSWRLETSSELEPGRITIDNVPQFITQLAGKAGESNKGVEIRRGTLNLTADSRYEGNVREISATGWRHEFKSVSTTLHLPPGWRIFSASGVDNIPQTWLQKWTLLDLFLVLIISIAIAQLWSWQWGIVGLITMSLIWHESGMVPQFIWLNLLAVIAVLKVLPDGKARKMVSWYQNISVVILLLMVIPFMVSQVRTAIYPQLEKSGVRAMMEQNFSHAPAARKRAAKLKQEEAVAESMTGELKSKLYSSRVLGRTVSDSVSKSREYDLQAFDPKANVQTGPGLPQWQWNKVHLSWNSPVQAGQQVSLVLISPLAHSLLNILRVVFVALLCLLMLKSIPKIPIPWVPSVSKVLLLFVLIPVLFLNSNEAMAKSASMQDKNMPDKGILNELKKRLTQPPECLPKCAQIQSMIMRVSKTQLQIKLNVHAIQKVAIPLPARVKQWMPSKVIIDGRPATAMYRAKDGVLWIELPRGRFNLMLSGKLNNRKHIQLPLQLRPGIVQSKLTGWSIEGIQQNGVPDAQLQLSREQAVKRGSDSKFQDEQTEALPPFLIVERHLKLGLDWFVETTVRRVSPVGSAVVVKVPLLKGESILTEGLRSQNGLVLVNMSPRQRQIFWRSSLEKSNQLKLTASDNDFSTELWEVSVSPIWHLEYSGLAVIQNKNQRGRWSPKWHPWQGESVTLNITRPQGVSGNTLTIDKSHVLIKPGKRMVEAQLDLSLRSSRGGQYTLTLPEESDLQSVKINNAVQSIRLEGNNLTLPVTPGKQTVQLVWRHATAMQALFSSPVIDLKQDSVNHAIKVKFPRDRWVLFVGGPDLGPAILFWGVLIVILILAVAMGYTTFTPLNTVSWLLLAIGLSQVPIWMGFIVIAWLSVLGLREKLIQKASDILFNVVQVGIGALTFLALISLFVVIQQGLLGSPNMQVAGNGSSATIFNWYQDRNTAVLPDAWLLSVPILVYRLLMLAWALWLAFSLLRWLKWGWQQCSIGGLWKDISAPSPARAAPASRKITASETKALPAKDDDSNKDR</sequence>
<feature type="compositionally biased region" description="Basic and acidic residues" evidence="1">
    <location>
        <begin position="1384"/>
        <end position="1394"/>
    </location>
</feature>
<keyword evidence="2" id="KW-1133">Transmembrane helix</keyword>
<feature type="transmembrane region" description="Helical" evidence="2">
    <location>
        <begin position="516"/>
        <end position="534"/>
    </location>
</feature>
<evidence type="ECO:0000256" key="2">
    <source>
        <dbReference type="SAM" id="Phobius"/>
    </source>
</evidence>
<evidence type="ECO:0000313" key="3">
    <source>
        <dbReference type="EMBL" id="VAW98190.1"/>
    </source>
</evidence>